<feature type="compositionally biased region" description="Polar residues" evidence="1">
    <location>
        <begin position="246"/>
        <end position="268"/>
    </location>
</feature>
<feature type="compositionally biased region" description="Low complexity" evidence="1">
    <location>
        <begin position="131"/>
        <end position="142"/>
    </location>
</feature>
<dbReference type="Proteomes" id="UP000814176">
    <property type="component" value="Unassembled WGS sequence"/>
</dbReference>
<dbReference type="EMBL" id="JADCUA010000015">
    <property type="protein sequence ID" value="KAH9834416.1"/>
    <property type="molecule type" value="Genomic_DNA"/>
</dbReference>
<feature type="region of interest" description="Disordered" evidence="1">
    <location>
        <begin position="210"/>
        <end position="289"/>
    </location>
</feature>
<comment type="caution">
    <text evidence="2">The sequence shown here is derived from an EMBL/GenBank/DDBJ whole genome shotgun (WGS) entry which is preliminary data.</text>
</comment>
<protein>
    <recommendedName>
        <fullName evidence="4">C2H2-type domain-containing protein</fullName>
    </recommendedName>
</protein>
<reference evidence="2 3" key="1">
    <citation type="journal article" date="2021" name="Environ. Microbiol.">
        <title>Gene family expansions and transcriptome signatures uncover fungal adaptations to wood decay.</title>
        <authorList>
            <person name="Hage H."/>
            <person name="Miyauchi S."/>
            <person name="Viragh M."/>
            <person name="Drula E."/>
            <person name="Min B."/>
            <person name="Chaduli D."/>
            <person name="Navarro D."/>
            <person name="Favel A."/>
            <person name="Norest M."/>
            <person name="Lesage-Meessen L."/>
            <person name="Balint B."/>
            <person name="Merenyi Z."/>
            <person name="de Eugenio L."/>
            <person name="Morin E."/>
            <person name="Martinez A.T."/>
            <person name="Baldrian P."/>
            <person name="Stursova M."/>
            <person name="Martinez M.J."/>
            <person name="Novotny C."/>
            <person name="Magnuson J.K."/>
            <person name="Spatafora J.W."/>
            <person name="Maurice S."/>
            <person name="Pangilinan J."/>
            <person name="Andreopoulos W."/>
            <person name="LaButti K."/>
            <person name="Hundley H."/>
            <person name="Na H."/>
            <person name="Kuo A."/>
            <person name="Barry K."/>
            <person name="Lipzen A."/>
            <person name="Henrissat B."/>
            <person name="Riley R."/>
            <person name="Ahrendt S."/>
            <person name="Nagy L.G."/>
            <person name="Grigoriev I.V."/>
            <person name="Martin F."/>
            <person name="Rosso M.N."/>
        </authorList>
    </citation>
    <scope>NUCLEOTIDE SEQUENCE [LARGE SCALE GENOMIC DNA]</scope>
    <source>
        <strain evidence="2 3">CIRM-BRFM 1785</strain>
    </source>
</reference>
<organism evidence="2 3">
    <name type="scientific">Rhodofomes roseus</name>
    <dbReference type="NCBI Taxonomy" id="34475"/>
    <lineage>
        <taxon>Eukaryota</taxon>
        <taxon>Fungi</taxon>
        <taxon>Dikarya</taxon>
        <taxon>Basidiomycota</taxon>
        <taxon>Agaricomycotina</taxon>
        <taxon>Agaricomycetes</taxon>
        <taxon>Polyporales</taxon>
        <taxon>Rhodofomes</taxon>
    </lineage>
</organism>
<dbReference type="RefSeq" id="XP_047776947.1">
    <property type="nucleotide sequence ID" value="XM_047924260.1"/>
</dbReference>
<proteinExistence type="predicted"/>
<feature type="compositionally biased region" description="Pro residues" evidence="1">
    <location>
        <begin position="393"/>
        <end position="410"/>
    </location>
</feature>
<dbReference type="GeneID" id="72004992"/>
<feature type="compositionally biased region" description="Low complexity" evidence="1">
    <location>
        <begin position="218"/>
        <end position="233"/>
    </location>
</feature>
<feature type="region of interest" description="Disordered" evidence="1">
    <location>
        <begin position="34"/>
        <end position="144"/>
    </location>
</feature>
<keyword evidence="3" id="KW-1185">Reference proteome</keyword>
<evidence type="ECO:0000313" key="2">
    <source>
        <dbReference type="EMBL" id="KAH9834416.1"/>
    </source>
</evidence>
<evidence type="ECO:0000313" key="3">
    <source>
        <dbReference type="Proteomes" id="UP000814176"/>
    </source>
</evidence>
<evidence type="ECO:0000256" key="1">
    <source>
        <dbReference type="SAM" id="MobiDB-lite"/>
    </source>
</evidence>
<feature type="region of interest" description="Disordered" evidence="1">
    <location>
        <begin position="375"/>
        <end position="431"/>
    </location>
</feature>
<sequence>MSLRGGLGKETIGACPRNRAFCRAEAYSCGYSSASAYSASPERPPTSGSSASGDTLPHAVSRWGAGETAIGTTYTRYSTPPQDNAPFREYNPLKRPRPDEDASYVSYDTRLAHHTPPPPKRVRTSASPAPSEDSMVSDSSSSRCPEVVSLHGGCVVSSKNPVDVGDAQSIIAYNTLRPPPTRLASMASMTSFTLDSARAMDTIHDLAAQRQSLARPRATPSSSLSAGQSPASAFGAPPAIAEKASRLSSGHSVESSASLGMQQSSPSGSERHRSVTPPEASVAPTIPVFDIPTMSPTATTWTFQVPPPEFPPPEVPPPQIPPLTYVVTTPAHVLATLPSPYAPPNASMFNMDSYEDLGQGQHRIKFKPCKRWLADTARRKDTDEPPMTMLRFTPPPPPPPRKPKPAPPPKVKTEASDAQLSDPLADDRPPKESVAQIAVGAGVKYHLTKIKCLWPDCSAHEFAGELWHHIKDVHRKNAGRPKPSGNPILLCSWAPPGEPRDNRCTHRDRASRMWDHFIAMHQKESVCKETGEIVCRVGQCAARSKNLDFQRHLEDVHWKLEGTVRWCEGCGVWKRFDKGRLLKHFETCVRKYMENDPGFRQGLEEL</sequence>
<evidence type="ECO:0008006" key="4">
    <source>
        <dbReference type="Google" id="ProtNLM"/>
    </source>
</evidence>
<feature type="compositionally biased region" description="Polar residues" evidence="1">
    <location>
        <begin position="70"/>
        <end position="82"/>
    </location>
</feature>
<gene>
    <name evidence="2" type="ORF">C8Q71DRAFT_768622</name>
</gene>
<name>A0ABQ8KBQ7_9APHY</name>
<accession>A0ABQ8KBQ7</accession>